<proteinExistence type="predicted"/>
<organism evidence="2 3">
    <name type="scientific">Faunimonas pinastri</name>
    <dbReference type="NCBI Taxonomy" id="1855383"/>
    <lineage>
        <taxon>Bacteria</taxon>
        <taxon>Pseudomonadati</taxon>
        <taxon>Pseudomonadota</taxon>
        <taxon>Alphaproteobacteria</taxon>
        <taxon>Hyphomicrobiales</taxon>
        <taxon>Afifellaceae</taxon>
        <taxon>Faunimonas</taxon>
    </lineage>
</organism>
<feature type="transmembrane region" description="Helical" evidence="1">
    <location>
        <begin position="42"/>
        <end position="62"/>
    </location>
</feature>
<sequence length="169" mass="18428">MHEELVANMALTTQQQDFELAKAAHERHGNTVISLLQHTISLGLVALSAPLVINGGALAALLHVLTEAPNALQYHQGRLSLVFGYLLSGLIAPGLAAGAAYFSQALFTEDWGCAEFCFERPFVRHRRGRKYFCACVLKWVSVALVASSYISLALGCNQFWRLLLKLAAS</sequence>
<feature type="transmembrane region" description="Helical" evidence="1">
    <location>
        <begin position="131"/>
        <end position="154"/>
    </location>
</feature>
<reference evidence="2 3" key="1">
    <citation type="submission" date="2016-10" db="EMBL/GenBank/DDBJ databases">
        <authorList>
            <person name="de Groot N.N."/>
        </authorList>
    </citation>
    <scope>NUCLEOTIDE SEQUENCE [LARGE SCALE GENOMIC DNA]</scope>
    <source>
        <strain evidence="2 3">A52C2</strain>
    </source>
</reference>
<keyword evidence="1" id="KW-0812">Transmembrane</keyword>
<evidence type="ECO:0000313" key="2">
    <source>
        <dbReference type="EMBL" id="SEP99567.1"/>
    </source>
</evidence>
<name>A0A1H9CEX3_9HYPH</name>
<gene>
    <name evidence="2" type="ORF">SAMN05216548_102130</name>
</gene>
<evidence type="ECO:0000313" key="3">
    <source>
        <dbReference type="Proteomes" id="UP000199647"/>
    </source>
</evidence>
<accession>A0A1H9CEX3</accession>
<dbReference type="Proteomes" id="UP000199647">
    <property type="component" value="Unassembled WGS sequence"/>
</dbReference>
<keyword evidence="1" id="KW-1133">Transmembrane helix</keyword>
<protein>
    <submittedName>
        <fullName evidence="2">Uncharacterized protein</fullName>
    </submittedName>
</protein>
<dbReference type="EMBL" id="FOFG01000002">
    <property type="protein sequence ID" value="SEP99567.1"/>
    <property type="molecule type" value="Genomic_DNA"/>
</dbReference>
<keyword evidence="3" id="KW-1185">Reference proteome</keyword>
<keyword evidence="1" id="KW-0472">Membrane</keyword>
<dbReference type="AlphaFoldDB" id="A0A1H9CEX3"/>
<evidence type="ECO:0000256" key="1">
    <source>
        <dbReference type="SAM" id="Phobius"/>
    </source>
</evidence>
<dbReference type="STRING" id="1855383.SAMN05216548_102130"/>
<feature type="transmembrane region" description="Helical" evidence="1">
    <location>
        <begin position="82"/>
        <end position="102"/>
    </location>
</feature>